<dbReference type="AlphaFoldDB" id="A0A9Q1AYJ7"/>
<gene>
    <name evidence="1" type="ORF">JRQ81_019482</name>
</gene>
<sequence length="259" mass="29282">MDADAERQPAPLRNISVTYVISLKFPKTKLFWRCLDITNGSGIILCDYWKHYFDTVSCLLLIKIALDGISQTNLSSAWCNLWPDCVVCPDSNAPEPAVVQDIVSLGKLEVSEEDITKLVEGHYSDLTTLDLMGLQQEVMEEEQVSLEEEEVPMGKHVTSVVLKEVCQLWRKLQNLVNQHHPHLDEAQNAVDNFDNVVMSPLRGMLERHQRQQTMDRFLNSLVMRKNLHDLVLPTCPSPPPLPKNDGIVSVGQVFPCFSC</sequence>
<accession>A0A9Q1AYJ7</accession>
<keyword evidence="2" id="KW-1185">Reference proteome</keyword>
<dbReference type="OrthoDB" id="7607518at2759"/>
<reference evidence="1" key="1">
    <citation type="journal article" date="2023" name="DNA Res.">
        <title>Chromosome-level genome assembly of Phrynocephalus forsythii using third-generation DNA sequencing and Hi-C analysis.</title>
        <authorList>
            <person name="Qi Y."/>
            <person name="Zhao W."/>
            <person name="Zhao Y."/>
            <person name="Niu C."/>
            <person name="Cao S."/>
            <person name="Zhang Y."/>
        </authorList>
    </citation>
    <scope>NUCLEOTIDE SEQUENCE</scope>
    <source>
        <tissue evidence="1">Muscle</tissue>
    </source>
</reference>
<name>A0A9Q1AYJ7_9SAUR</name>
<dbReference type="EMBL" id="JAPFRF010000010">
    <property type="protein sequence ID" value="KAJ7319971.1"/>
    <property type="molecule type" value="Genomic_DNA"/>
</dbReference>
<organism evidence="1 2">
    <name type="scientific">Phrynocephalus forsythii</name>
    <dbReference type="NCBI Taxonomy" id="171643"/>
    <lineage>
        <taxon>Eukaryota</taxon>
        <taxon>Metazoa</taxon>
        <taxon>Chordata</taxon>
        <taxon>Craniata</taxon>
        <taxon>Vertebrata</taxon>
        <taxon>Euteleostomi</taxon>
        <taxon>Lepidosauria</taxon>
        <taxon>Squamata</taxon>
        <taxon>Bifurcata</taxon>
        <taxon>Unidentata</taxon>
        <taxon>Episquamata</taxon>
        <taxon>Toxicofera</taxon>
        <taxon>Iguania</taxon>
        <taxon>Acrodonta</taxon>
        <taxon>Agamidae</taxon>
        <taxon>Agaminae</taxon>
        <taxon>Phrynocephalus</taxon>
    </lineage>
</organism>
<evidence type="ECO:0000313" key="1">
    <source>
        <dbReference type="EMBL" id="KAJ7319971.1"/>
    </source>
</evidence>
<proteinExistence type="predicted"/>
<comment type="caution">
    <text evidence="1">The sequence shown here is derived from an EMBL/GenBank/DDBJ whole genome shotgun (WGS) entry which is preliminary data.</text>
</comment>
<evidence type="ECO:0000313" key="2">
    <source>
        <dbReference type="Proteomes" id="UP001142489"/>
    </source>
</evidence>
<dbReference type="Proteomes" id="UP001142489">
    <property type="component" value="Unassembled WGS sequence"/>
</dbReference>
<protein>
    <submittedName>
        <fullName evidence="1">Uncharacterized protein</fullName>
    </submittedName>
</protein>